<keyword evidence="3" id="KW-0949">S-adenosyl-L-methionine</keyword>
<dbReference type="PROSITE" id="PS51318">
    <property type="entry name" value="TAT"/>
    <property type="match status" value="1"/>
</dbReference>
<keyword evidence="2" id="KW-0004">4Fe-4S</keyword>
<dbReference type="GO" id="GO:0051539">
    <property type="term" value="F:4 iron, 4 sulfur cluster binding"/>
    <property type="evidence" value="ECO:0007669"/>
    <property type="project" value="UniProtKB-KW"/>
</dbReference>
<keyword evidence="5" id="KW-0408">Iron</keyword>
<keyword evidence="7" id="KW-0732">Signal</keyword>
<feature type="signal peptide" evidence="7">
    <location>
        <begin position="1"/>
        <end position="25"/>
    </location>
</feature>
<protein>
    <submittedName>
        <fullName evidence="9">Uncharacterized protein MJ0808</fullName>
    </submittedName>
</protein>
<evidence type="ECO:0000256" key="1">
    <source>
        <dbReference type="ARBA" id="ARBA00001966"/>
    </source>
</evidence>
<dbReference type="InterPro" id="IPR013785">
    <property type="entry name" value="Aldolase_TIM"/>
</dbReference>
<dbReference type="GO" id="GO:0046872">
    <property type="term" value="F:metal ion binding"/>
    <property type="evidence" value="ECO:0007669"/>
    <property type="project" value="UniProtKB-KW"/>
</dbReference>
<evidence type="ECO:0000259" key="8">
    <source>
        <dbReference type="PROSITE" id="PS51918"/>
    </source>
</evidence>
<evidence type="ECO:0000256" key="7">
    <source>
        <dbReference type="SAM" id="SignalP"/>
    </source>
</evidence>
<feature type="chain" id="PRO_5003155117" evidence="7">
    <location>
        <begin position="26"/>
        <end position="399"/>
    </location>
</feature>
<dbReference type="InterPro" id="IPR034457">
    <property type="entry name" value="Organic_radical-activating"/>
</dbReference>
<dbReference type="SUPFAM" id="SSF102114">
    <property type="entry name" value="Radical SAM enzymes"/>
    <property type="match status" value="1"/>
</dbReference>
<dbReference type="SFLD" id="SFLDS00029">
    <property type="entry name" value="Radical_SAM"/>
    <property type="match status" value="1"/>
</dbReference>
<evidence type="ECO:0000256" key="3">
    <source>
        <dbReference type="ARBA" id="ARBA00022691"/>
    </source>
</evidence>
<name>E1YGJ4_9BACT</name>
<dbReference type="NCBIfam" id="TIGR04337">
    <property type="entry name" value="AmmeMemoSam_rS"/>
    <property type="match status" value="1"/>
</dbReference>
<dbReference type="PANTHER" id="PTHR30352:SF5">
    <property type="entry name" value="PYRUVATE FORMATE-LYASE 1-ACTIVATING ENZYME"/>
    <property type="match status" value="1"/>
</dbReference>
<dbReference type="Pfam" id="PF04055">
    <property type="entry name" value="Radical_SAM"/>
    <property type="match status" value="1"/>
</dbReference>
<dbReference type="InterPro" id="IPR006311">
    <property type="entry name" value="TAT_signal"/>
</dbReference>
<feature type="domain" description="Radical SAM core" evidence="8">
    <location>
        <begin position="125"/>
        <end position="341"/>
    </location>
</feature>
<gene>
    <name evidence="9" type="ORF">N47_J06690</name>
</gene>
<reference evidence="9" key="1">
    <citation type="journal article" date="2011" name="Environ. Microbiol.">
        <title>Genomic insights into the metabolic potential of the polycyclic aromatic hydrocarbon degrading sulfate-reducing Deltaproteobacterium N47.</title>
        <authorList>
            <person name="Bergmann F."/>
            <person name="Selesi D."/>
            <person name="Weinmaier T."/>
            <person name="Tischler P."/>
            <person name="Rattei T."/>
            <person name="Meckenstock R.U."/>
        </authorList>
    </citation>
    <scope>NUCLEOTIDE SEQUENCE</scope>
</reference>
<dbReference type="GO" id="GO:0003824">
    <property type="term" value="F:catalytic activity"/>
    <property type="evidence" value="ECO:0007669"/>
    <property type="project" value="InterPro"/>
</dbReference>
<dbReference type="InterPro" id="IPR007197">
    <property type="entry name" value="rSAM"/>
</dbReference>
<dbReference type="CDD" id="cd01335">
    <property type="entry name" value="Radical_SAM"/>
    <property type="match status" value="1"/>
</dbReference>
<evidence type="ECO:0000256" key="4">
    <source>
        <dbReference type="ARBA" id="ARBA00022723"/>
    </source>
</evidence>
<dbReference type="PANTHER" id="PTHR30352">
    <property type="entry name" value="PYRUVATE FORMATE-LYASE-ACTIVATING ENZYME"/>
    <property type="match status" value="1"/>
</dbReference>
<keyword evidence="6" id="KW-0411">Iron-sulfur</keyword>
<sequence length="399" mass="45162">MNKINRRHFLYSSALILSAPVVSHALWPFGEKKSDAAESKNIRGAIFKGDAPDKPGKWSHEALLYKKLDNKRVVCGICPHRCLLSPGDRSVCRSKANIDGILYSLSYGNPCTVNVDPVEKKPLFHFKPQTKAFSVAAAGCNFRCLNCQNWEISQAKPGEVRHIELFPEDVVKAALKSGSESIACTYSEPVSYIEYMLDIARIAKEKGLSNLWISNGYINKKPLLELCRYIDGANVNLKSFSDEIYQKLNGGRLEPVLNTFKTMNEKGIHFEMTNLVIPGYVDNVEMVKRMCGWILTNLGPDHPLHFLRFFPQYKLDRLAPTPVSTLENFRNIAMNEGIHYAYVGNVPNHEGMNTYCHNCKKLLIKRKGYFIPEYNISENRCKFCNTVIPGVWGKSKMTI</sequence>
<dbReference type="EMBL" id="FR695872">
    <property type="protein sequence ID" value="CBX29688.1"/>
    <property type="molecule type" value="Genomic_DNA"/>
</dbReference>
<dbReference type="Gene3D" id="3.20.20.70">
    <property type="entry name" value="Aldolase class I"/>
    <property type="match status" value="1"/>
</dbReference>
<keyword evidence="4" id="KW-0479">Metal-binding</keyword>
<evidence type="ECO:0000256" key="2">
    <source>
        <dbReference type="ARBA" id="ARBA00022485"/>
    </source>
</evidence>
<dbReference type="PROSITE" id="PS51918">
    <property type="entry name" value="RADICAL_SAM"/>
    <property type="match status" value="1"/>
</dbReference>
<accession>E1YGJ4</accession>
<proteinExistence type="predicted"/>
<dbReference type="SFLD" id="SFLDG01101">
    <property type="entry name" value="Uncharacterised_Radical_SAM_Su"/>
    <property type="match status" value="1"/>
</dbReference>
<dbReference type="InterPro" id="IPR027596">
    <property type="entry name" value="AmmeMemoSam_rS"/>
</dbReference>
<dbReference type="InterPro" id="IPR058240">
    <property type="entry name" value="rSAM_sf"/>
</dbReference>
<evidence type="ECO:0000313" key="9">
    <source>
        <dbReference type="EMBL" id="CBX29688.1"/>
    </source>
</evidence>
<evidence type="ECO:0000256" key="6">
    <source>
        <dbReference type="ARBA" id="ARBA00023014"/>
    </source>
</evidence>
<organism evidence="9">
    <name type="scientific">uncultured Desulfobacterium sp</name>
    <dbReference type="NCBI Taxonomy" id="201089"/>
    <lineage>
        <taxon>Bacteria</taxon>
        <taxon>Pseudomonadati</taxon>
        <taxon>Thermodesulfobacteriota</taxon>
        <taxon>Desulfobacteria</taxon>
        <taxon>Desulfobacterales</taxon>
        <taxon>Desulfobacteriaceae</taxon>
        <taxon>Desulfobacterium</taxon>
        <taxon>environmental samples</taxon>
    </lineage>
</organism>
<dbReference type="AlphaFoldDB" id="E1YGJ4"/>
<comment type="cofactor">
    <cofactor evidence="1">
        <name>[4Fe-4S] cluster</name>
        <dbReference type="ChEBI" id="CHEBI:49883"/>
    </cofactor>
</comment>
<evidence type="ECO:0000256" key="5">
    <source>
        <dbReference type="ARBA" id="ARBA00023004"/>
    </source>
</evidence>